<feature type="transmembrane region" description="Helical" evidence="8">
    <location>
        <begin position="161"/>
        <end position="182"/>
    </location>
</feature>
<gene>
    <name evidence="8" type="primary">mntP</name>
    <name evidence="9" type="ORF">ACFSUL_08565</name>
</gene>
<evidence type="ECO:0000256" key="1">
    <source>
        <dbReference type="ARBA" id="ARBA00022448"/>
    </source>
</evidence>
<evidence type="ECO:0000256" key="4">
    <source>
        <dbReference type="ARBA" id="ARBA00022989"/>
    </source>
</evidence>
<dbReference type="InterPro" id="IPR003810">
    <property type="entry name" value="Mntp/YtaF"/>
</dbReference>
<dbReference type="EMBL" id="JBHUMF010000017">
    <property type="protein sequence ID" value="MFD2680812.1"/>
    <property type="molecule type" value="Genomic_DNA"/>
</dbReference>
<dbReference type="Proteomes" id="UP001597506">
    <property type="component" value="Unassembled WGS sequence"/>
</dbReference>
<keyword evidence="2 8" id="KW-1003">Cell membrane</keyword>
<evidence type="ECO:0000256" key="8">
    <source>
        <dbReference type="HAMAP-Rule" id="MF_01521"/>
    </source>
</evidence>
<keyword evidence="4 8" id="KW-1133">Transmembrane helix</keyword>
<evidence type="ECO:0000256" key="5">
    <source>
        <dbReference type="ARBA" id="ARBA00023065"/>
    </source>
</evidence>
<evidence type="ECO:0000256" key="2">
    <source>
        <dbReference type="ARBA" id="ARBA00022475"/>
    </source>
</evidence>
<proteinExistence type="inferred from homology"/>
<keyword evidence="6 8" id="KW-0472">Membrane</keyword>
<keyword evidence="5 8" id="KW-0406">Ion transport</keyword>
<protein>
    <recommendedName>
        <fullName evidence="8">Putative manganese efflux pump MntP</fullName>
    </recommendedName>
</protein>
<feature type="transmembrane region" description="Helical" evidence="8">
    <location>
        <begin position="39"/>
        <end position="59"/>
    </location>
</feature>
<comment type="function">
    <text evidence="8">Probably functions as a manganese efflux pump.</text>
</comment>
<dbReference type="InterPro" id="IPR022929">
    <property type="entry name" value="Put_MntP"/>
</dbReference>
<evidence type="ECO:0000256" key="7">
    <source>
        <dbReference type="ARBA" id="ARBA00023211"/>
    </source>
</evidence>
<feature type="transmembrane region" description="Helical" evidence="8">
    <location>
        <begin position="104"/>
        <end position="128"/>
    </location>
</feature>
<dbReference type="Pfam" id="PF02659">
    <property type="entry name" value="Mntp"/>
    <property type="match status" value="1"/>
</dbReference>
<comment type="similarity">
    <text evidence="8">Belongs to the MntP (TC 9.B.29) family.</text>
</comment>
<evidence type="ECO:0000313" key="9">
    <source>
        <dbReference type="EMBL" id="MFD2680812.1"/>
    </source>
</evidence>
<keyword evidence="3 8" id="KW-0812">Transmembrane</keyword>
<reference evidence="10" key="1">
    <citation type="journal article" date="2019" name="Int. J. Syst. Evol. Microbiol.">
        <title>The Global Catalogue of Microorganisms (GCM) 10K type strain sequencing project: providing services to taxonomists for standard genome sequencing and annotation.</title>
        <authorList>
            <consortium name="The Broad Institute Genomics Platform"/>
            <consortium name="The Broad Institute Genome Sequencing Center for Infectious Disease"/>
            <person name="Wu L."/>
            <person name="Ma J."/>
        </authorList>
    </citation>
    <scope>NUCLEOTIDE SEQUENCE [LARGE SCALE GENOMIC DNA]</scope>
    <source>
        <strain evidence="10">KCTC 3913</strain>
    </source>
</reference>
<feature type="transmembrane region" description="Helical" evidence="8">
    <location>
        <begin position="71"/>
        <end position="92"/>
    </location>
</feature>
<evidence type="ECO:0000256" key="3">
    <source>
        <dbReference type="ARBA" id="ARBA00022692"/>
    </source>
</evidence>
<name>A0ABW5RTC1_9BACI</name>
<dbReference type="PANTHER" id="PTHR35529:SF1">
    <property type="entry name" value="MANGANESE EFFLUX PUMP MNTP-RELATED"/>
    <property type="match status" value="1"/>
</dbReference>
<keyword evidence="10" id="KW-1185">Reference proteome</keyword>
<comment type="subcellular location">
    <subcellularLocation>
        <location evidence="8">Cell membrane</location>
        <topology evidence="8">Multi-pass membrane protein</topology>
    </subcellularLocation>
</comment>
<keyword evidence="7 8" id="KW-0464">Manganese</keyword>
<dbReference type="RefSeq" id="WP_071410510.1">
    <property type="nucleotide sequence ID" value="NZ_JBHUMF010000017.1"/>
</dbReference>
<evidence type="ECO:0000313" key="10">
    <source>
        <dbReference type="Proteomes" id="UP001597506"/>
    </source>
</evidence>
<sequence>MNTLIAELFTLILMAFALGMDAFSIGIGMGMFNLRLKQIFYIGITVGIFHVWMPLLGMITGKFLSETFGSFATYAGGILLIVLGVQMFVSSFKDEESTLITPVGVGLLLFALSVSLDSFSVGLSLGIFGARTAVAVFCFGIAATILTWAGLLIGKKFQGVLGTYSEALGGSILFAFGIKLLLPM</sequence>
<accession>A0ABW5RTC1</accession>
<comment type="caution">
    <text evidence="9">The sequence shown here is derived from an EMBL/GenBank/DDBJ whole genome shotgun (WGS) entry which is preliminary data.</text>
</comment>
<organism evidence="9 10">
    <name type="scientific">Bacillus seohaeanensis</name>
    <dbReference type="NCBI Taxonomy" id="284580"/>
    <lineage>
        <taxon>Bacteria</taxon>
        <taxon>Bacillati</taxon>
        <taxon>Bacillota</taxon>
        <taxon>Bacilli</taxon>
        <taxon>Bacillales</taxon>
        <taxon>Bacillaceae</taxon>
        <taxon>Bacillus</taxon>
    </lineage>
</organism>
<dbReference type="PANTHER" id="PTHR35529">
    <property type="entry name" value="MANGANESE EFFLUX PUMP MNTP-RELATED"/>
    <property type="match status" value="1"/>
</dbReference>
<dbReference type="HAMAP" id="MF_01521">
    <property type="entry name" value="MntP_pump"/>
    <property type="match status" value="1"/>
</dbReference>
<feature type="transmembrane region" description="Helical" evidence="8">
    <location>
        <begin position="134"/>
        <end position="154"/>
    </location>
</feature>
<evidence type="ECO:0000256" key="6">
    <source>
        <dbReference type="ARBA" id="ARBA00023136"/>
    </source>
</evidence>
<feature type="transmembrane region" description="Helical" evidence="8">
    <location>
        <begin position="6"/>
        <end position="27"/>
    </location>
</feature>
<keyword evidence="1 8" id="KW-0813">Transport</keyword>